<comment type="caution">
    <text evidence="1">The sequence shown here is derived from an EMBL/GenBank/DDBJ whole genome shotgun (WGS) entry which is preliminary data.</text>
</comment>
<dbReference type="AlphaFoldDB" id="A0A371HS57"/>
<gene>
    <name evidence="1" type="ORF">CR513_10548</name>
</gene>
<name>A0A371HS57_MUCPR</name>
<sequence length="119" mass="13691">MRKVKAKRPMLVLVYNEECLNSKIDPSSLPISIIYLLQDVQDVFSVEVPSGLHSIRGIECHIDLNLGATFLNRLAYRNKPTSWEECLPHLEFAYNIIVQSISYSPFEKTKFIRELHAKA</sequence>
<proteinExistence type="predicted"/>
<feature type="non-terminal residue" evidence="1">
    <location>
        <position position="1"/>
    </location>
</feature>
<organism evidence="1 2">
    <name type="scientific">Mucuna pruriens</name>
    <name type="common">Velvet bean</name>
    <name type="synonym">Dolichos pruriens</name>
    <dbReference type="NCBI Taxonomy" id="157652"/>
    <lineage>
        <taxon>Eukaryota</taxon>
        <taxon>Viridiplantae</taxon>
        <taxon>Streptophyta</taxon>
        <taxon>Embryophyta</taxon>
        <taxon>Tracheophyta</taxon>
        <taxon>Spermatophyta</taxon>
        <taxon>Magnoliopsida</taxon>
        <taxon>eudicotyledons</taxon>
        <taxon>Gunneridae</taxon>
        <taxon>Pentapetalae</taxon>
        <taxon>rosids</taxon>
        <taxon>fabids</taxon>
        <taxon>Fabales</taxon>
        <taxon>Fabaceae</taxon>
        <taxon>Papilionoideae</taxon>
        <taxon>50 kb inversion clade</taxon>
        <taxon>NPAAA clade</taxon>
        <taxon>indigoferoid/millettioid clade</taxon>
        <taxon>Phaseoleae</taxon>
        <taxon>Mucuna</taxon>
    </lineage>
</organism>
<accession>A0A371HS57</accession>
<reference evidence="1" key="1">
    <citation type="submission" date="2018-05" db="EMBL/GenBank/DDBJ databases">
        <title>Draft genome of Mucuna pruriens seed.</title>
        <authorList>
            <person name="Nnadi N.E."/>
            <person name="Vos R."/>
            <person name="Hasami M.H."/>
            <person name="Devisetty U.K."/>
            <person name="Aguiy J.C."/>
        </authorList>
    </citation>
    <scope>NUCLEOTIDE SEQUENCE [LARGE SCALE GENOMIC DNA]</scope>
    <source>
        <strain evidence="1">JCA_2017</strain>
    </source>
</reference>
<protein>
    <submittedName>
        <fullName evidence="1">Uncharacterized protein</fullName>
    </submittedName>
</protein>
<evidence type="ECO:0000313" key="2">
    <source>
        <dbReference type="Proteomes" id="UP000257109"/>
    </source>
</evidence>
<dbReference type="Proteomes" id="UP000257109">
    <property type="component" value="Unassembled WGS sequence"/>
</dbReference>
<keyword evidence="2" id="KW-1185">Reference proteome</keyword>
<dbReference type="EMBL" id="QJKJ01001846">
    <property type="protein sequence ID" value="RDY05603.1"/>
    <property type="molecule type" value="Genomic_DNA"/>
</dbReference>
<evidence type="ECO:0000313" key="1">
    <source>
        <dbReference type="EMBL" id="RDY05603.1"/>
    </source>
</evidence>